<protein>
    <recommendedName>
        <fullName evidence="4">Proline-rich protein</fullName>
    </recommendedName>
</protein>
<sequence length="186" mass="20526">MTNSVFDKTEKGREEIATRKHHLAHRLRTLLLLFDGKHATEDILEKVSGIGLNHANIGELLAEGFIHITQTGAQESAETPTPQPPAQQQPEPHAGRTLANGESQFEAIYHFYTETIKSTIGLRGYALQLKVERAGSLDEFRALRQQYLEAVLKAKGSETAKALKMRLDEVLYLGESAPPLTTIAGL</sequence>
<dbReference type="AlphaFoldDB" id="A0A418X145"/>
<organism evidence="2 3">
    <name type="scientific">Noviherbaspirillum cavernae</name>
    <dbReference type="NCBI Taxonomy" id="2320862"/>
    <lineage>
        <taxon>Bacteria</taxon>
        <taxon>Pseudomonadati</taxon>
        <taxon>Pseudomonadota</taxon>
        <taxon>Betaproteobacteria</taxon>
        <taxon>Burkholderiales</taxon>
        <taxon>Oxalobacteraceae</taxon>
        <taxon>Noviherbaspirillum</taxon>
    </lineage>
</organism>
<comment type="caution">
    <text evidence="2">The sequence shown here is derived from an EMBL/GenBank/DDBJ whole genome shotgun (WGS) entry which is preliminary data.</text>
</comment>
<gene>
    <name evidence="2" type="ORF">D3870_09275</name>
</gene>
<reference evidence="2 3" key="1">
    <citation type="submission" date="2018-09" db="EMBL/GenBank/DDBJ databases">
        <authorList>
            <person name="Zhu H."/>
        </authorList>
    </citation>
    <scope>NUCLEOTIDE SEQUENCE [LARGE SCALE GENOMIC DNA]</scope>
    <source>
        <strain evidence="2 3">K2R10-39</strain>
    </source>
</reference>
<evidence type="ECO:0000313" key="3">
    <source>
        <dbReference type="Proteomes" id="UP000285190"/>
    </source>
</evidence>
<dbReference type="OrthoDB" id="8588059at2"/>
<feature type="region of interest" description="Disordered" evidence="1">
    <location>
        <begin position="72"/>
        <end position="97"/>
    </location>
</feature>
<dbReference type="EMBL" id="QYUN01000002">
    <property type="protein sequence ID" value="RJG06172.1"/>
    <property type="molecule type" value="Genomic_DNA"/>
</dbReference>
<evidence type="ECO:0000256" key="1">
    <source>
        <dbReference type="SAM" id="MobiDB-lite"/>
    </source>
</evidence>
<evidence type="ECO:0008006" key="4">
    <source>
        <dbReference type="Google" id="ProtNLM"/>
    </source>
</evidence>
<accession>A0A418X145</accession>
<proteinExistence type="predicted"/>
<evidence type="ECO:0000313" key="2">
    <source>
        <dbReference type="EMBL" id="RJG06172.1"/>
    </source>
</evidence>
<keyword evidence="3" id="KW-1185">Reference proteome</keyword>
<name>A0A418X145_9BURK</name>
<dbReference type="Proteomes" id="UP000285190">
    <property type="component" value="Unassembled WGS sequence"/>
</dbReference>